<dbReference type="SUPFAM" id="SSF52743">
    <property type="entry name" value="Subtilisin-like"/>
    <property type="match status" value="1"/>
</dbReference>
<dbReference type="InterPro" id="IPR041469">
    <property type="entry name" value="Subtilisin-like_FN3"/>
</dbReference>
<comment type="subcellular location">
    <subcellularLocation>
        <location evidence="1">Secreted</location>
    </subcellularLocation>
</comment>
<dbReference type="Pfam" id="PF02225">
    <property type="entry name" value="PA"/>
    <property type="match status" value="1"/>
</dbReference>
<evidence type="ECO:0000256" key="5">
    <source>
        <dbReference type="ARBA" id="ARBA00022801"/>
    </source>
</evidence>
<keyword evidence="4 10" id="KW-0732">Signal</keyword>
<evidence type="ECO:0000256" key="10">
    <source>
        <dbReference type="SAM" id="SignalP"/>
    </source>
</evidence>
<name>A0ABD3E278_9LAMI</name>
<dbReference type="GO" id="GO:0004252">
    <property type="term" value="F:serine-type endopeptidase activity"/>
    <property type="evidence" value="ECO:0007669"/>
    <property type="project" value="UniProtKB-UniRule"/>
</dbReference>
<dbReference type="PROSITE" id="PS00136">
    <property type="entry name" value="SUBTILASE_ASP"/>
    <property type="match status" value="1"/>
</dbReference>
<feature type="active site" description="Charge relay system" evidence="8 9">
    <location>
        <position position="529"/>
    </location>
</feature>
<feature type="signal peptide" evidence="10">
    <location>
        <begin position="1"/>
        <end position="25"/>
    </location>
</feature>
<dbReference type="PROSITE" id="PS51892">
    <property type="entry name" value="SUBTILASE"/>
    <property type="match status" value="1"/>
</dbReference>
<dbReference type="FunFam" id="3.40.50.200:FF:000006">
    <property type="entry name" value="Subtilisin-like protease SBT1.5"/>
    <property type="match status" value="1"/>
</dbReference>
<dbReference type="Gene3D" id="3.50.30.30">
    <property type="match status" value="1"/>
</dbReference>
<dbReference type="GO" id="GO:0005576">
    <property type="term" value="C:extracellular region"/>
    <property type="evidence" value="ECO:0007669"/>
    <property type="project" value="UniProtKB-SubCell"/>
</dbReference>
<dbReference type="InterPro" id="IPR010259">
    <property type="entry name" value="S8pro/Inhibitor_I9"/>
</dbReference>
<feature type="domain" description="Peptidase S8/S53" evidence="11">
    <location>
        <begin position="144"/>
        <end position="566"/>
    </location>
</feature>
<dbReference type="PANTHER" id="PTHR10795">
    <property type="entry name" value="PROPROTEIN CONVERTASE SUBTILISIN/KEXIN"/>
    <property type="match status" value="1"/>
</dbReference>
<dbReference type="Gene3D" id="3.40.50.200">
    <property type="entry name" value="Peptidase S8/S53 domain"/>
    <property type="match status" value="1"/>
</dbReference>
<feature type="active site" description="Charge relay system" evidence="8 9">
    <location>
        <position position="153"/>
    </location>
</feature>
<evidence type="ECO:0000259" key="14">
    <source>
        <dbReference type="Pfam" id="PF17766"/>
    </source>
</evidence>
<dbReference type="PRINTS" id="PR00723">
    <property type="entry name" value="SUBTILISIN"/>
</dbReference>
<evidence type="ECO:0000259" key="11">
    <source>
        <dbReference type="Pfam" id="PF00082"/>
    </source>
</evidence>
<evidence type="ECO:0000256" key="2">
    <source>
        <dbReference type="ARBA" id="ARBA00011073"/>
    </source>
</evidence>
<dbReference type="AlphaFoldDB" id="A0ABD3E278"/>
<evidence type="ECO:0000259" key="13">
    <source>
        <dbReference type="Pfam" id="PF05922"/>
    </source>
</evidence>
<evidence type="ECO:0000313" key="15">
    <source>
        <dbReference type="EMBL" id="KAL3647209.1"/>
    </source>
</evidence>
<evidence type="ECO:0000256" key="8">
    <source>
        <dbReference type="PIRSR" id="PIRSR615500-1"/>
    </source>
</evidence>
<organism evidence="15 16">
    <name type="scientific">Castilleja foliolosa</name>
    <dbReference type="NCBI Taxonomy" id="1961234"/>
    <lineage>
        <taxon>Eukaryota</taxon>
        <taxon>Viridiplantae</taxon>
        <taxon>Streptophyta</taxon>
        <taxon>Embryophyta</taxon>
        <taxon>Tracheophyta</taxon>
        <taxon>Spermatophyta</taxon>
        <taxon>Magnoliopsida</taxon>
        <taxon>eudicotyledons</taxon>
        <taxon>Gunneridae</taxon>
        <taxon>Pentapetalae</taxon>
        <taxon>asterids</taxon>
        <taxon>lamiids</taxon>
        <taxon>Lamiales</taxon>
        <taxon>Orobanchaceae</taxon>
        <taxon>Pedicularideae</taxon>
        <taxon>Castillejinae</taxon>
        <taxon>Castilleja</taxon>
    </lineage>
</organism>
<dbReference type="Gene3D" id="3.30.70.80">
    <property type="entry name" value="Peptidase S8 propeptide/proteinase inhibitor I9"/>
    <property type="match status" value="1"/>
</dbReference>
<dbReference type="InterPro" id="IPR045051">
    <property type="entry name" value="SBT"/>
</dbReference>
<sequence length="746" mass="79920">MASKLFFIITIVYMLCMSLWPTSESSVDDHQMYIVHVEEPDDAQLTTLNPEELHSYYTSFLSSVESTTTISNDLDTTQDLIHSYRHVLHGFAAKLSANDLKVLEKKKGFIAAWPERMLSLHTTYSPSFLGLNQNIGLWSRSNYGKGVIIGILDTGVTPDHPSFNDNGMRPPPPKWKENHCQLPNFTSCNNKIIGAKDFTGEQNKNARDGHGHGTHTSSTVAGSFVKGANVYGNAKGTASGIAPDAHLAIYKVCNASGSCSDANVLAGMDAAIEDGVDVLSISLGGGTDSFYNDTIAIGAFSAMEKGIFVSASAGNDGPDLSSLSNEAPWILTVGASTMDRKLKATVMLGNGQQYEGESTFQPKNFSQTSLPLVYAGNCSSAESLKRKGIQGKMVVCEMGEGIIRVGEVKKAGGAAIIIVNLEEWANTTLSITTFLPAAHIGYADGLKIKEYINSTKTPTAQILFGGTQIGDRRAPVVAGFSSRGPSTASPGILKPDTLGPGVNILAAWPTSVENKPDTKSTFNIDSGTSMACPHLSGVAALIKSAHPDWSPTAIKSAIMTTANIVNHANKPIEDETYLPANIFATGAGHVNPEAANDPGLIYDIKPEDYIPYLCGLNYTTKQIQVITKREVKCTKANSIAEAQLNYPSFSLKFTGISTHPQTYTRTVTNVGDPQSSYNLNVVSLNGIKVCVSPQKLNFSKPNQKIQYKVTFSRLASTGLNNTAAKGYLKWCSIKQCVSSPIAVILM</sequence>
<dbReference type="GO" id="GO:0006508">
    <property type="term" value="P:proteolysis"/>
    <property type="evidence" value="ECO:0007669"/>
    <property type="project" value="UniProtKB-KW"/>
</dbReference>
<keyword evidence="5 9" id="KW-0378">Hydrolase</keyword>
<reference evidence="16" key="1">
    <citation type="journal article" date="2024" name="IScience">
        <title>Strigolactones Initiate the Formation of Haustorium-like Structures in Castilleja.</title>
        <authorList>
            <person name="Buerger M."/>
            <person name="Peterson D."/>
            <person name="Chory J."/>
        </authorList>
    </citation>
    <scope>NUCLEOTIDE SEQUENCE [LARGE SCALE GENOMIC DNA]</scope>
</reference>
<dbReference type="Gene3D" id="2.60.40.2310">
    <property type="match status" value="1"/>
</dbReference>
<dbReference type="CDD" id="cd02120">
    <property type="entry name" value="PA_subtilisin_like"/>
    <property type="match status" value="1"/>
</dbReference>
<evidence type="ECO:0000256" key="3">
    <source>
        <dbReference type="ARBA" id="ARBA00022670"/>
    </source>
</evidence>
<dbReference type="Pfam" id="PF17766">
    <property type="entry name" value="fn3_6"/>
    <property type="match status" value="1"/>
</dbReference>
<feature type="domain" description="Inhibitor I9" evidence="13">
    <location>
        <begin position="33"/>
        <end position="121"/>
    </location>
</feature>
<feature type="active site" description="Charge relay system" evidence="8 9">
    <location>
        <position position="212"/>
    </location>
</feature>
<feature type="domain" description="PA" evidence="12">
    <location>
        <begin position="370"/>
        <end position="448"/>
    </location>
</feature>
<dbReference type="InterPro" id="IPR023827">
    <property type="entry name" value="Peptidase_S8_Asp-AS"/>
</dbReference>
<keyword evidence="16" id="KW-1185">Reference proteome</keyword>
<feature type="chain" id="PRO_5044869668" evidence="10">
    <location>
        <begin position="26"/>
        <end position="746"/>
    </location>
</feature>
<dbReference type="InterPro" id="IPR003137">
    <property type="entry name" value="PA_domain"/>
</dbReference>
<keyword evidence="3 9" id="KW-0645">Protease</keyword>
<comment type="similarity">
    <text evidence="2 9">Belongs to the peptidase S8 family.</text>
</comment>
<evidence type="ECO:0000256" key="4">
    <source>
        <dbReference type="ARBA" id="ARBA00022729"/>
    </source>
</evidence>
<dbReference type="Pfam" id="PF05922">
    <property type="entry name" value="Inhibitor_I9"/>
    <property type="match status" value="1"/>
</dbReference>
<proteinExistence type="inferred from homology"/>
<protein>
    <submittedName>
        <fullName evidence="15">Uncharacterized protein</fullName>
    </submittedName>
</protein>
<evidence type="ECO:0000256" key="1">
    <source>
        <dbReference type="ARBA" id="ARBA00004613"/>
    </source>
</evidence>
<evidence type="ECO:0000256" key="7">
    <source>
        <dbReference type="ARBA" id="ARBA00023180"/>
    </source>
</evidence>
<evidence type="ECO:0000256" key="6">
    <source>
        <dbReference type="ARBA" id="ARBA00022825"/>
    </source>
</evidence>
<keyword evidence="6 9" id="KW-0720">Serine protease</keyword>
<feature type="domain" description="Subtilisin-like protease fibronectin type-III" evidence="14">
    <location>
        <begin position="643"/>
        <end position="743"/>
    </location>
</feature>
<dbReference type="InterPro" id="IPR000209">
    <property type="entry name" value="Peptidase_S8/S53_dom"/>
</dbReference>
<accession>A0ABD3E278</accession>
<dbReference type="EMBL" id="JAVIJP010000009">
    <property type="protein sequence ID" value="KAL3647209.1"/>
    <property type="molecule type" value="Genomic_DNA"/>
</dbReference>
<evidence type="ECO:0000256" key="9">
    <source>
        <dbReference type="PROSITE-ProRule" id="PRU01240"/>
    </source>
</evidence>
<comment type="caution">
    <text evidence="15">The sequence shown here is derived from an EMBL/GenBank/DDBJ whole genome shotgun (WGS) entry which is preliminary data.</text>
</comment>
<dbReference type="InterPro" id="IPR037045">
    <property type="entry name" value="S8pro/Inhibitor_I9_sf"/>
</dbReference>
<dbReference type="InterPro" id="IPR036852">
    <property type="entry name" value="Peptidase_S8/S53_dom_sf"/>
</dbReference>
<keyword evidence="7" id="KW-0325">Glycoprotein</keyword>
<dbReference type="InterPro" id="IPR034197">
    <property type="entry name" value="Peptidases_S8_3"/>
</dbReference>
<gene>
    <name evidence="15" type="ORF">CASFOL_008177</name>
</gene>
<evidence type="ECO:0000259" key="12">
    <source>
        <dbReference type="Pfam" id="PF02225"/>
    </source>
</evidence>
<dbReference type="InterPro" id="IPR015500">
    <property type="entry name" value="Peptidase_S8_subtilisin-rel"/>
</dbReference>
<dbReference type="CDD" id="cd04852">
    <property type="entry name" value="Peptidases_S8_3"/>
    <property type="match status" value="1"/>
</dbReference>
<evidence type="ECO:0000313" key="16">
    <source>
        <dbReference type="Proteomes" id="UP001632038"/>
    </source>
</evidence>
<dbReference type="Pfam" id="PF00082">
    <property type="entry name" value="Peptidase_S8"/>
    <property type="match status" value="1"/>
</dbReference>
<dbReference type="Proteomes" id="UP001632038">
    <property type="component" value="Unassembled WGS sequence"/>
</dbReference>